<proteinExistence type="predicted"/>
<reference evidence="1 2" key="1">
    <citation type="submission" date="2016-11" db="EMBL/GenBank/DDBJ databases">
        <authorList>
            <person name="Jaros S."/>
            <person name="Januszkiewicz K."/>
            <person name="Wedrychowicz H."/>
        </authorList>
    </citation>
    <scope>NUCLEOTIDE SEQUENCE [LARGE SCALE GENOMIC DNA]</scope>
    <source>
        <strain evidence="1 2">DSM 21986</strain>
    </source>
</reference>
<keyword evidence="2" id="KW-1185">Reference proteome</keyword>
<dbReference type="AlphaFoldDB" id="A0A1M5JIL2"/>
<organism evidence="1 2">
    <name type="scientific">Fodinibius roseus</name>
    <dbReference type="NCBI Taxonomy" id="1194090"/>
    <lineage>
        <taxon>Bacteria</taxon>
        <taxon>Pseudomonadati</taxon>
        <taxon>Balneolota</taxon>
        <taxon>Balneolia</taxon>
        <taxon>Balneolales</taxon>
        <taxon>Balneolaceae</taxon>
        <taxon>Fodinibius</taxon>
    </lineage>
</organism>
<evidence type="ECO:0000313" key="1">
    <source>
        <dbReference type="EMBL" id="SHG40434.1"/>
    </source>
</evidence>
<evidence type="ECO:0000313" key="2">
    <source>
        <dbReference type="Proteomes" id="UP000184041"/>
    </source>
</evidence>
<protein>
    <submittedName>
        <fullName evidence="1">Uncharacterized protein</fullName>
    </submittedName>
</protein>
<accession>A0A1M5JIL2</accession>
<dbReference type="STRING" id="1194090.SAMN05443144_12726"/>
<dbReference type="Proteomes" id="UP000184041">
    <property type="component" value="Unassembled WGS sequence"/>
</dbReference>
<sequence>MSSRAFEYIDGLTDDELDDLYKNLISFADFRLNFITTQGMSAKDFVGRAIRKVLDENSDDHRSWDPDTNPSFTNFLKGCISSEISNHFNLKSTSSTYHASNEQSADSFFDLLESDVSVLEEVHGKDLRDQLFDHLVEIDEELAELLFFEEEGYSADEIAGKLNYDSRQKVYNAKKRLRRACEKFIDNLKN</sequence>
<name>A0A1M5JIL2_9BACT</name>
<dbReference type="RefSeq" id="WP_073067855.1">
    <property type="nucleotide sequence ID" value="NZ_FQUS01000027.1"/>
</dbReference>
<dbReference type="EMBL" id="FQUS01000027">
    <property type="protein sequence ID" value="SHG40434.1"/>
    <property type="molecule type" value="Genomic_DNA"/>
</dbReference>
<gene>
    <name evidence="1" type="ORF">SAMN05443144_12726</name>
</gene>